<dbReference type="Gene3D" id="3.90.550.10">
    <property type="entry name" value="Spore Coat Polysaccharide Biosynthesis Protein SpsA, Chain A"/>
    <property type="match status" value="1"/>
</dbReference>
<dbReference type="InterPro" id="IPR029044">
    <property type="entry name" value="Nucleotide-diphossugar_trans"/>
</dbReference>
<reference evidence="2 3" key="1">
    <citation type="submission" date="2018-04" db="EMBL/GenBank/DDBJ databases">
        <title>Genomic Encyclopedia of Archaeal and Bacterial Type Strains, Phase II (KMG-II): from individual species to whole genera.</title>
        <authorList>
            <person name="Goeker M."/>
        </authorList>
    </citation>
    <scope>NUCLEOTIDE SEQUENCE [LARGE SCALE GENOMIC DNA]</scope>
    <source>
        <strain evidence="2 3">DSM 25731</strain>
    </source>
</reference>
<dbReference type="PANTHER" id="PTHR43685:SF2">
    <property type="entry name" value="GLYCOSYLTRANSFERASE 2-LIKE DOMAIN-CONTAINING PROTEIN"/>
    <property type="match status" value="1"/>
</dbReference>
<dbReference type="PANTHER" id="PTHR43685">
    <property type="entry name" value="GLYCOSYLTRANSFERASE"/>
    <property type="match status" value="1"/>
</dbReference>
<dbReference type="Pfam" id="PF00535">
    <property type="entry name" value="Glycos_transf_2"/>
    <property type="match status" value="1"/>
</dbReference>
<dbReference type="InterPro" id="IPR001173">
    <property type="entry name" value="Glyco_trans_2-like"/>
</dbReference>
<accession>A0A2T6BYL2</accession>
<evidence type="ECO:0000313" key="2">
    <source>
        <dbReference type="EMBL" id="PTX61159.1"/>
    </source>
</evidence>
<keyword evidence="3" id="KW-1185">Reference proteome</keyword>
<dbReference type="GO" id="GO:0016740">
    <property type="term" value="F:transferase activity"/>
    <property type="evidence" value="ECO:0007669"/>
    <property type="project" value="UniProtKB-KW"/>
</dbReference>
<protein>
    <submittedName>
        <fullName evidence="2">Glycosyl transferase family 2</fullName>
    </submittedName>
</protein>
<evidence type="ECO:0000259" key="1">
    <source>
        <dbReference type="Pfam" id="PF00535"/>
    </source>
</evidence>
<comment type="caution">
    <text evidence="2">The sequence shown here is derived from an EMBL/GenBank/DDBJ whole genome shotgun (WGS) entry which is preliminary data.</text>
</comment>
<evidence type="ECO:0000313" key="3">
    <source>
        <dbReference type="Proteomes" id="UP000244090"/>
    </source>
</evidence>
<gene>
    <name evidence="2" type="ORF">C8N46_105316</name>
</gene>
<proteinExistence type="predicted"/>
<dbReference type="AlphaFoldDB" id="A0A2T6BYL2"/>
<organism evidence="2 3">
    <name type="scientific">Kordia periserrulae</name>
    <dbReference type="NCBI Taxonomy" id="701523"/>
    <lineage>
        <taxon>Bacteria</taxon>
        <taxon>Pseudomonadati</taxon>
        <taxon>Bacteroidota</taxon>
        <taxon>Flavobacteriia</taxon>
        <taxon>Flavobacteriales</taxon>
        <taxon>Flavobacteriaceae</taxon>
        <taxon>Kordia</taxon>
    </lineage>
</organism>
<dbReference type="InterPro" id="IPR050834">
    <property type="entry name" value="Glycosyltransf_2"/>
</dbReference>
<dbReference type="RefSeq" id="WP_108115263.1">
    <property type="nucleotide sequence ID" value="NZ_QBKT01000005.1"/>
</dbReference>
<dbReference type="OrthoDB" id="761861at2"/>
<sequence>MLSILIPTYNYDISTLVETIHSQAVATGITFEIVCLDDCSDEQESIKKNEPINLLSNASYAVLPENIGRSRIRNLLAQKANFNWLLFLDADVIPVKADFISKYIAAISDEKEVIYGGILYQEEKPKQENVLRWVYGKEREALSVKEREEASYLRFLTLSFLIKKDVFQKVKFNEDIPNARHEDTLFANDLKHAEVHMTHIHNPVYHLGLDTSKEFIRKSMESVEVLILFLKNGLIEHNDILITKMFKRVKNFGINHVLSLLYRWFGNRFEKNLLSNNPSMFIFDLYRLTYLCYLDKRQ</sequence>
<dbReference type="CDD" id="cd00761">
    <property type="entry name" value="Glyco_tranf_GTA_type"/>
    <property type="match status" value="1"/>
</dbReference>
<name>A0A2T6BYL2_9FLAO</name>
<dbReference type="EMBL" id="QBKT01000005">
    <property type="protein sequence ID" value="PTX61159.1"/>
    <property type="molecule type" value="Genomic_DNA"/>
</dbReference>
<feature type="domain" description="Glycosyltransferase 2-like" evidence="1">
    <location>
        <begin position="3"/>
        <end position="133"/>
    </location>
</feature>
<keyword evidence="2" id="KW-0808">Transferase</keyword>
<dbReference type="SUPFAM" id="SSF53448">
    <property type="entry name" value="Nucleotide-diphospho-sugar transferases"/>
    <property type="match status" value="1"/>
</dbReference>
<dbReference type="Proteomes" id="UP000244090">
    <property type="component" value="Unassembled WGS sequence"/>
</dbReference>